<reference evidence="1" key="1">
    <citation type="submission" date="2022-03" db="EMBL/GenBank/DDBJ databases">
        <authorList>
            <person name="Martin H S."/>
        </authorList>
    </citation>
    <scope>NUCLEOTIDE SEQUENCE</scope>
</reference>
<evidence type="ECO:0000313" key="2">
    <source>
        <dbReference type="Proteomes" id="UP000837857"/>
    </source>
</evidence>
<name>A0ABN8IH96_9NEOP</name>
<dbReference type="EMBL" id="OW152834">
    <property type="protein sequence ID" value="CAH2055656.1"/>
    <property type="molecule type" value="Genomic_DNA"/>
</dbReference>
<feature type="non-terminal residue" evidence="1">
    <location>
        <position position="78"/>
    </location>
</feature>
<proteinExistence type="predicted"/>
<accession>A0ABN8IH96</accession>
<protein>
    <submittedName>
        <fullName evidence="1">Uncharacterized protein</fullName>
    </submittedName>
</protein>
<evidence type="ECO:0000313" key="1">
    <source>
        <dbReference type="EMBL" id="CAH2055656.1"/>
    </source>
</evidence>
<keyword evidence="2" id="KW-1185">Reference proteome</keyword>
<gene>
    <name evidence="1" type="ORF">IPOD504_LOCUS8984</name>
</gene>
<sequence>MRQPHRVTLSHDVIRRSENRRASHVSVYHFLSPAGGFWPSDSLSEKRAEIRVAKPLAADRSECLPSGIFFALHKREVV</sequence>
<organism evidence="1 2">
    <name type="scientific">Iphiclides podalirius</name>
    <name type="common">scarce swallowtail</name>
    <dbReference type="NCBI Taxonomy" id="110791"/>
    <lineage>
        <taxon>Eukaryota</taxon>
        <taxon>Metazoa</taxon>
        <taxon>Ecdysozoa</taxon>
        <taxon>Arthropoda</taxon>
        <taxon>Hexapoda</taxon>
        <taxon>Insecta</taxon>
        <taxon>Pterygota</taxon>
        <taxon>Neoptera</taxon>
        <taxon>Endopterygota</taxon>
        <taxon>Lepidoptera</taxon>
        <taxon>Glossata</taxon>
        <taxon>Ditrysia</taxon>
        <taxon>Papilionoidea</taxon>
        <taxon>Papilionidae</taxon>
        <taxon>Papilioninae</taxon>
        <taxon>Iphiclides</taxon>
    </lineage>
</organism>
<dbReference type="Proteomes" id="UP000837857">
    <property type="component" value="Chromosome 22"/>
</dbReference>